<dbReference type="InParanoid" id="A7SA68"/>
<evidence type="ECO:0000313" key="6">
    <source>
        <dbReference type="Proteomes" id="UP000001593"/>
    </source>
</evidence>
<keyword evidence="4" id="KW-0472">Membrane</keyword>
<reference evidence="5 6" key="1">
    <citation type="journal article" date="2007" name="Science">
        <title>Sea anemone genome reveals ancestral eumetazoan gene repertoire and genomic organization.</title>
        <authorList>
            <person name="Putnam N.H."/>
            <person name="Srivastava M."/>
            <person name="Hellsten U."/>
            <person name="Dirks B."/>
            <person name="Chapman J."/>
            <person name="Salamov A."/>
            <person name="Terry A."/>
            <person name="Shapiro H."/>
            <person name="Lindquist E."/>
            <person name="Kapitonov V.V."/>
            <person name="Jurka J."/>
            <person name="Genikhovich G."/>
            <person name="Grigoriev I.V."/>
            <person name="Lucas S.M."/>
            <person name="Steele R.E."/>
            <person name="Finnerty J.R."/>
            <person name="Technau U."/>
            <person name="Martindale M.Q."/>
            <person name="Rokhsar D.S."/>
        </authorList>
    </citation>
    <scope>NUCLEOTIDE SEQUENCE [LARGE SCALE GENOMIC DNA]</scope>
    <source>
        <strain evidence="6">CH2 X CH6</strain>
    </source>
</reference>
<evidence type="ECO:0000256" key="3">
    <source>
        <dbReference type="SAM" id="MobiDB-lite"/>
    </source>
</evidence>
<dbReference type="STRING" id="45351.A7SA68"/>
<dbReference type="Proteomes" id="UP000001593">
    <property type="component" value="Unassembled WGS sequence"/>
</dbReference>
<dbReference type="SUPFAM" id="SSF48452">
    <property type="entry name" value="TPR-like"/>
    <property type="match status" value="1"/>
</dbReference>
<dbReference type="PhylomeDB" id="A7SA68"/>
<dbReference type="EMBL" id="DS469607">
    <property type="protein sequence ID" value="EDO39406.1"/>
    <property type="molecule type" value="Genomic_DNA"/>
</dbReference>
<dbReference type="PANTHER" id="PTHR45641">
    <property type="entry name" value="TETRATRICOPEPTIDE REPEAT PROTEIN (AFU_ORTHOLOGUE AFUA_6G03870)"/>
    <property type="match status" value="1"/>
</dbReference>
<keyword evidence="4" id="KW-1133">Transmembrane helix</keyword>
<feature type="transmembrane region" description="Helical" evidence="4">
    <location>
        <begin position="62"/>
        <end position="81"/>
    </location>
</feature>
<evidence type="ECO:0000256" key="1">
    <source>
        <dbReference type="ARBA" id="ARBA00022737"/>
    </source>
</evidence>
<keyword evidence="2" id="KW-0802">TPR repeat</keyword>
<dbReference type="eggNOG" id="ENOG502S5BI">
    <property type="taxonomic scope" value="Eukaryota"/>
</dbReference>
<dbReference type="AlphaFoldDB" id="A7SA68"/>
<organism evidence="5 6">
    <name type="scientific">Nematostella vectensis</name>
    <name type="common">Starlet sea anemone</name>
    <dbReference type="NCBI Taxonomy" id="45351"/>
    <lineage>
        <taxon>Eukaryota</taxon>
        <taxon>Metazoa</taxon>
        <taxon>Cnidaria</taxon>
        <taxon>Anthozoa</taxon>
        <taxon>Hexacorallia</taxon>
        <taxon>Actiniaria</taxon>
        <taxon>Edwardsiidae</taxon>
        <taxon>Nematostella</taxon>
    </lineage>
</organism>
<dbReference type="InterPro" id="IPR011990">
    <property type="entry name" value="TPR-like_helical_dom_sf"/>
</dbReference>
<gene>
    <name evidence="5" type="ORF">NEMVEDRAFT_v1g209135</name>
</gene>
<dbReference type="InterPro" id="IPR027417">
    <property type="entry name" value="P-loop_NTPase"/>
</dbReference>
<proteinExistence type="predicted"/>
<evidence type="ECO:0000256" key="4">
    <source>
        <dbReference type="SAM" id="Phobius"/>
    </source>
</evidence>
<dbReference type="Gene3D" id="3.40.50.300">
    <property type="entry name" value="P-loop containing nucleotide triphosphate hydrolases"/>
    <property type="match status" value="1"/>
</dbReference>
<dbReference type="KEGG" id="nve:5511079"/>
<evidence type="ECO:0000313" key="5">
    <source>
        <dbReference type="EMBL" id="EDO39406.1"/>
    </source>
</evidence>
<name>A7SA68_NEMVE</name>
<dbReference type="SUPFAM" id="SSF52540">
    <property type="entry name" value="P-loop containing nucleoside triphosphate hydrolases"/>
    <property type="match status" value="1"/>
</dbReference>
<dbReference type="OrthoDB" id="771227at2759"/>
<dbReference type="OMA" id="MECEHIL"/>
<accession>A7SA68</accession>
<keyword evidence="6" id="KW-1185">Reference proteome</keyword>
<dbReference type="HOGENOM" id="CLU_317928_0_0_1"/>
<dbReference type="PANTHER" id="PTHR45641:SF19">
    <property type="entry name" value="NEPHROCYSTIN-3"/>
    <property type="match status" value="1"/>
</dbReference>
<feature type="region of interest" description="Disordered" evidence="3">
    <location>
        <begin position="424"/>
        <end position="448"/>
    </location>
</feature>
<keyword evidence="4" id="KW-0812">Transmembrane</keyword>
<evidence type="ECO:0000256" key="2">
    <source>
        <dbReference type="ARBA" id="ARBA00022803"/>
    </source>
</evidence>
<dbReference type="Gene3D" id="1.25.40.10">
    <property type="entry name" value="Tetratricopeptide repeat domain"/>
    <property type="match status" value="2"/>
</dbReference>
<keyword evidence="1" id="KW-0677">Repeat</keyword>
<dbReference type="Pfam" id="PF13424">
    <property type="entry name" value="TPR_12"/>
    <property type="match status" value="1"/>
</dbReference>
<protein>
    <submittedName>
        <fullName evidence="5">Uncharacterized protein</fullName>
    </submittedName>
</protein>
<sequence length="900" mass="100661">MYRYLRSCRFASRAITSRYLQNRSATQVLTRKRFLSSKPEEDITNGSSQGNSFKSWRENPNLKYWIVGIATITGIIYRYVYKEREKSRIVVQGYPPLPNHKVQLRKVEIEELKVLHKALQRSGTAIIHLEGPSGYGKRQLARSFAEALAQKEGAHYHFLPHNLFIGTINSTSVETMLFDMKKFAIAIGCQAKDWVEKVDTGRQFVSLSSDEQLTLIVDAVKEKLVANPNWVLILEDLKERDLFEHLFGSEIMDSWGKGTIIVTHPGTYNSASSMVDNVYKLHKGLSKPDALQLLQDLSGLPEDRMGGAEELVGKLDNSPLAVSCAGNLINRRLKQNPEYSIKLLSKELEKSAENVKDHSSRTDNKVLTYAVAALLTKEVLAMSPHFLHAFNLIGTCSPDWPLPATLITLHLRAPEFMLPSVPRSGPILPGPAPDSTESHPEPEENVQESFLSIKRLAKNLESFTTAVKENYKAIMDIFYPPPFDMAPIGDGILDMLKTCPLISIARIDPGGIQTVRVNPIIHSVMSQLYLSITAPQLEEQHLKQAEEKHQNSSFFRRLWKFDPQRTLQEYRNGLVEQGSSTFDPQTDQQEQVFPHPDVSAIFRADTSTSMLPEYRAIKQHDAIHHNQRHTSRVLATISRTSSVCSQDIQTRTLARLLRPHLDHILAVSTPESLGNASRAHALSAIASINTAAGNLEASLPSLERALQIETQHFGESSLEVAATLTRMADVYSSLENPEKARGLLERAYNIYDLQRKKSGEYKKPLEFARTMEALGAVYGNLGFKQRSREYIERALSYMQSAAPPTPDEIEGRRFACEVASALADLGHAYLSCGDAFQGRKMLDLAVSGLKNMYGEEHPEVVRAMTVLGIAHTMQGNWQEGKKIRKEAGKLQAKLDAAVSL</sequence>